<evidence type="ECO:0000313" key="17">
    <source>
        <dbReference type="Proteomes" id="UP000694845"/>
    </source>
</evidence>
<sequence length="1346" mass="147471">MSFFPECPQFGSARRVCASLCSRALECVGLETNSTSLQCDVYPDRGILSTSEGCLFDDEDVLQTGNCGRRPAASPSLNPFSRIIGGAQSHIANWPWIGSYQYRSGFHACAATLINPSWAVTAAHCGAQHQLVFGSSLLNIPNGYSHVHRIARVFFHPGYDNPRYHNDIALVKLASPVPYTDTIQPACLETDEDEVDKYDTCHVVGWGRTSLYGSVSPVLKEAQVPLVTWEQCKTYADVRENVFISSDQICAGTADGNNATCSGDSGGPLICRGTSGRWKLVGITSTGYRCDETSPGVYTRISHYIDFIRYTIASDADLCTGETYRCAMGACLRSELVCDTYPDCEDGSDEISCEPGGSRLVQIRGNEGTHISSPFYPRNYISNLDVIWNVVTDEGFKISIQFITFRTSSNLDTLRVGDGVYLSNSTGEFFMWNGTKFPPSLLSSGSAMWLRFTSLSVYPSGGFNISVTGVPLNESLNCEGEFDCGHSVCIDRGWLCDGQTDCIDGRDEEFMCGCVSNRCLNDGTCQPVGGSGFYCQCREGFGGLLCEATLINLGANESVLISSPSYPNDYTNNLDLMWIVETVDNRQILIDFIAFNTESCCDHLRGGNGEDFSNSSTTLFRWSGSSLPPRVSSNGNVMWLRFTSDFSVTRSGFLLSARSVSSNVIFECEAYSYTFEESDRCDGIIQCPNGDDEKDCDCVANEYRCRDSICASSADAECNGIPECLDYSDEGVTCNTAYCIEIQSEVCSAILTYNTTYFPNDFVSSHRQANDFIAQHLPQLTANCTDSERLALCMSFFPECPQFGSDRRVCSTLCSRALKCVGVDTDSNTTSLSCEVYPDRGLLSTSDGCFYHRADVLQAGDCGRRPAASPSLNPFSRIVGGAQTHIANWPWIGSYRHASGSHGCGVSLISRYWAVTAAHCTHLQYVVFGSSTLDIPFNYQHVYRVSKVFNHPLHNSPRYHNDIALLKLASPVRYTDTVQPICLQIADNETEVYDRCHAIGWGRTSYGGIVSPVLKEARVPLLGWEQCKANSEIQGRLFVSSSQICAGIGDETNKTCNGDSGSPLVCQGTDGRWKMVGIVSTGVRCGQTAPTAFTRVSQYIDFIRYTIASDSNLCSVDDFRCSSGTCITPELVCNTFPDCDDGSDELSCDPGGSLSVSLDENERIHLLSPFYPMNYINNLNVIWNIFTEDGFKISIKFVTFSTEQGDILQAGDGVYAVNGSTNFFSWSEMRRPPSLLSSNSTMWLRFTSNSFNTRRGFNITVTSVPSNESLNCTEEEFDCGHSVCIDRGWLCDRQIDCSDGRDEEFQCGCVLNTCLNNGTCHPVGGSGFNCHCHEGFGGTLCDIGEA</sequence>
<dbReference type="SUPFAM" id="SSF50494">
    <property type="entry name" value="Trypsin-like serine proteases"/>
    <property type="match status" value="2"/>
</dbReference>
<dbReference type="InterPro" id="IPR036790">
    <property type="entry name" value="Frizzled_dom_sf"/>
</dbReference>
<feature type="domain" description="CUB" evidence="13">
    <location>
        <begin position="546"/>
        <end position="660"/>
    </location>
</feature>
<dbReference type="InterPro" id="IPR009003">
    <property type="entry name" value="Peptidase_S1_PA"/>
</dbReference>
<dbReference type="SUPFAM" id="SSF57196">
    <property type="entry name" value="EGF/Laminin"/>
    <property type="match status" value="1"/>
</dbReference>
<dbReference type="PANTHER" id="PTHR24252:SF7">
    <property type="entry name" value="HYALIN"/>
    <property type="match status" value="1"/>
</dbReference>
<name>A0A8B7XTR8_ACAPL</name>
<evidence type="ECO:0000256" key="10">
    <source>
        <dbReference type="PROSITE-ProRule" id="PRU00090"/>
    </source>
</evidence>
<dbReference type="PANTHER" id="PTHR24252">
    <property type="entry name" value="ACROSIN-RELATED"/>
    <property type="match status" value="1"/>
</dbReference>
<dbReference type="InterPro" id="IPR033116">
    <property type="entry name" value="TRYPSIN_SER"/>
</dbReference>
<dbReference type="Pfam" id="PF00089">
    <property type="entry name" value="Trypsin"/>
    <property type="match status" value="2"/>
</dbReference>
<dbReference type="RefSeq" id="XP_022083316.1">
    <property type="nucleotide sequence ID" value="XM_022227624.1"/>
</dbReference>
<dbReference type="CDD" id="cd00054">
    <property type="entry name" value="EGF_CA"/>
    <property type="match status" value="2"/>
</dbReference>
<dbReference type="PROSITE" id="PS50240">
    <property type="entry name" value="TRYPSIN_DOM"/>
    <property type="match status" value="2"/>
</dbReference>
<keyword evidence="5 12" id="KW-0378">Hydrolase</keyword>
<feature type="domain" description="CUB" evidence="13">
    <location>
        <begin position="1150"/>
        <end position="1264"/>
    </location>
</feature>
<keyword evidence="7" id="KW-0812">Transmembrane</keyword>
<keyword evidence="9" id="KW-0245">EGF-like domain</keyword>
<evidence type="ECO:0000256" key="5">
    <source>
        <dbReference type="ARBA" id="ARBA00022801"/>
    </source>
</evidence>
<dbReference type="SMART" id="SM00020">
    <property type="entry name" value="Tryp_SPc"/>
    <property type="match status" value="2"/>
</dbReference>
<feature type="domain" description="CUB" evidence="13">
    <location>
        <begin position="356"/>
        <end position="470"/>
    </location>
</feature>
<feature type="disulfide bond" evidence="11">
    <location>
        <begin position="484"/>
        <end position="502"/>
    </location>
</feature>
<gene>
    <name evidence="18" type="primary">LOC110975282</name>
</gene>
<dbReference type="FunFam" id="2.60.120.290:FF:000056">
    <property type="entry name" value="C-type LECtin"/>
    <property type="match status" value="1"/>
</dbReference>
<keyword evidence="8 9" id="KW-1015">Disulfide bond</keyword>
<evidence type="ECO:0000256" key="1">
    <source>
        <dbReference type="ARBA" id="ARBA00004401"/>
    </source>
</evidence>
<evidence type="ECO:0000259" key="16">
    <source>
        <dbReference type="PROSITE" id="PS50240"/>
    </source>
</evidence>
<dbReference type="InterPro" id="IPR000742">
    <property type="entry name" value="EGF"/>
</dbReference>
<comment type="caution">
    <text evidence="9">Lacks conserved residue(s) required for the propagation of feature annotation.</text>
</comment>
<dbReference type="GO" id="GO:0006508">
    <property type="term" value="P:proteolysis"/>
    <property type="evidence" value="ECO:0007669"/>
    <property type="project" value="UniProtKB-KW"/>
</dbReference>
<dbReference type="GeneID" id="110975282"/>
<dbReference type="Pfam" id="PF01392">
    <property type="entry name" value="Fz"/>
    <property type="match status" value="1"/>
</dbReference>
<evidence type="ECO:0000256" key="6">
    <source>
        <dbReference type="ARBA" id="ARBA00022825"/>
    </source>
</evidence>
<dbReference type="OrthoDB" id="8440449at2759"/>
<keyword evidence="3" id="KW-0964">Secreted</keyword>
<protein>
    <submittedName>
        <fullName evidence="18">Uncharacterized protein LOC110975282</fullName>
    </submittedName>
</protein>
<keyword evidence="6 12" id="KW-0720">Serine protease</keyword>
<evidence type="ECO:0000259" key="13">
    <source>
        <dbReference type="PROSITE" id="PS01180"/>
    </source>
</evidence>
<dbReference type="InterPro" id="IPR035914">
    <property type="entry name" value="Sperma_CUB_dom_sf"/>
</dbReference>
<feature type="disulfide bond" evidence="11">
    <location>
        <begin position="698"/>
        <end position="710"/>
    </location>
</feature>
<feature type="domain" description="Peptidase S1" evidence="16">
    <location>
        <begin position="83"/>
        <end position="313"/>
    </location>
</feature>
<dbReference type="PROSITE" id="PS50026">
    <property type="entry name" value="EGF_3"/>
    <property type="match status" value="2"/>
</dbReference>
<dbReference type="PROSITE" id="PS00134">
    <property type="entry name" value="TRYPSIN_HIS"/>
    <property type="match status" value="2"/>
</dbReference>
<evidence type="ECO:0000256" key="11">
    <source>
        <dbReference type="PROSITE-ProRule" id="PRU00124"/>
    </source>
</evidence>
<dbReference type="InterPro" id="IPR018114">
    <property type="entry name" value="TRYPSIN_HIS"/>
</dbReference>
<evidence type="ECO:0000256" key="12">
    <source>
        <dbReference type="RuleBase" id="RU363034"/>
    </source>
</evidence>
<keyword evidence="17" id="KW-1185">Reference proteome</keyword>
<dbReference type="CDD" id="cd00041">
    <property type="entry name" value="CUB"/>
    <property type="match status" value="3"/>
</dbReference>
<dbReference type="PROSITE" id="PS01180">
    <property type="entry name" value="CUB"/>
    <property type="match status" value="3"/>
</dbReference>
<dbReference type="KEGG" id="aplc:110975282"/>
<comment type="subcellular location">
    <subcellularLocation>
        <location evidence="1">Cell membrane</location>
        <topology evidence="1">Single-pass type II membrane protein</topology>
    </subcellularLocation>
    <subcellularLocation>
        <location evidence="2">Secreted</location>
    </subcellularLocation>
</comment>
<feature type="disulfide bond" evidence="11">
    <location>
        <begin position="338"/>
        <end position="353"/>
    </location>
</feature>
<feature type="domain" description="FZ" evidence="15">
    <location>
        <begin position="734"/>
        <end position="852"/>
    </location>
</feature>
<dbReference type="GO" id="GO:0005886">
    <property type="term" value="C:plasma membrane"/>
    <property type="evidence" value="ECO:0007669"/>
    <property type="project" value="UniProtKB-SubCell"/>
</dbReference>
<evidence type="ECO:0000256" key="3">
    <source>
        <dbReference type="ARBA" id="ARBA00022525"/>
    </source>
</evidence>
<feature type="disulfide bond" evidence="11">
    <location>
        <begin position="319"/>
        <end position="331"/>
    </location>
</feature>
<dbReference type="OMA" id="CIDRGWL"/>
<dbReference type="FunFam" id="2.40.10.10:FF:000068">
    <property type="entry name" value="transmembrane protease serine 2"/>
    <property type="match status" value="1"/>
</dbReference>
<dbReference type="FunFam" id="2.40.10.10:FF:000003">
    <property type="entry name" value="Transmembrane serine protease 3"/>
    <property type="match status" value="1"/>
</dbReference>
<dbReference type="PROSITE" id="PS50068">
    <property type="entry name" value="LDLRA_2"/>
    <property type="match status" value="5"/>
</dbReference>
<feature type="domain" description="EGF-like" evidence="14">
    <location>
        <begin position="1308"/>
        <end position="1342"/>
    </location>
</feature>
<feature type="non-terminal residue" evidence="18">
    <location>
        <position position="1346"/>
    </location>
</feature>
<evidence type="ECO:0000256" key="9">
    <source>
        <dbReference type="PROSITE-ProRule" id="PRU00076"/>
    </source>
</evidence>
<dbReference type="PROSITE" id="PS01209">
    <property type="entry name" value="LDLRA_1"/>
    <property type="match status" value="4"/>
</dbReference>
<dbReference type="SMART" id="SM00042">
    <property type="entry name" value="CUB"/>
    <property type="match status" value="3"/>
</dbReference>
<keyword evidence="4 12" id="KW-0645">Protease</keyword>
<dbReference type="Gene3D" id="2.10.25.10">
    <property type="entry name" value="Laminin"/>
    <property type="match status" value="2"/>
</dbReference>
<keyword evidence="7" id="KW-0735">Signal-anchor</keyword>
<evidence type="ECO:0000256" key="8">
    <source>
        <dbReference type="ARBA" id="ARBA00023157"/>
    </source>
</evidence>
<dbReference type="Pfam" id="PF00057">
    <property type="entry name" value="Ldl_recept_a"/>
    <property type="match status" value="4"/>
</dbReference>
<dbReference type="Gene3D" id="1.10.2000.10">
    <property type="entry name" value="Frizzled cysteine-rich domain"/>
    <property type="match status" value="1"/>
</dbReference>
<dbReference type="Gene3D" id="2.40.10.10">
    <property type="entry name" value="Trypsin-like serine proteases"/>
    <property type="match status" value="2"/>
</dbReference>
<feature type="disulfide bond" evidence="9">
    <location>
        <begin position="1332"/>
        <end position="1341"/>
    </location>
</feature>
<dbReference type="CDD" id="cd00112">
    <property type="entry name" value="LDLa"/>
    <property type="match status" value="4"/>
</dbReference>
<dbReference type="InterPro" id="IPR020067">
    <property type="entry name" value="Frizzled_dom"/>
</dbReference>
<evidence type="ECO:0000256" key="4">
    <source>
        <dbReference type="ARBA" id="ARBA00022670"/>
    </source>
</evidence>
<feature type="disulfide bond" evidence="11">
    <location>
        <begin position="1133"/>
        <end position="1148"/>
    </location>
</feature>
<feature type="disulfide bond" evidence="9">
    <location>
        <begin position="537"/>
        <end position="546"/>
    </location>
</feature>
<evidence type="ECO:0000256" key="2">
    <source>
        <dbReference type="ARBA" id="ARBA00004613"/>
    </source>
</evidence>
<reference evidence="18" key="1">
    <citation type="submission" date="2025-08" db="UniProtKB">
        <authorList>
            <consortium name="RefSeq"/>
        </authorList>
    </citation>
    <scope>IDENTIFICATION</scope>
</reference>
<dbReference type="Proteomes" id="UP000694845">
    <property type="component" value="Unplaced"/>
</dbReference>
<feature type="disulfide bond" evidence="11">
    <location>
        <begin position="326"/>
        <end position="344"/>
    </location>
</feature>
<feature type="disulfide bond" evidence="11">
    <location>
        <begin position="1114"/>
        <end position="1126"/>
    </location>
</feature>
<dbReference type="Pfam" id="PF00431">
    <property type="entry name" value="CUB"/>
    <property type="match status" value="3"/>
</dbReference>
<feature type="disulfide bond" evidence="10">
    <location>
        <begin position="747"/>
        <end position="793"/>
    </location>
</feature>
<dbReference type="SMART" id="SM00192">
    <property type="entry name" value="LDLa"/>
    <property type="match status" value="6"/>
</dbReference>
<dbReference type="CDD" id="cd00190">
    <property type="entry name" value="Tryp_SPc"/>
    <property type="match status" value="2"/>
</dbReference>
<dbReference type="InterPro" id="IPR002172">
    <property type="entry name" value="LDrepeatLR_classA_rpt"/>
</dbReference>
<dbReference type="SUPFAM" id="SSF49854">
    <property type="entry name" value="Spermadhesin, CUB domain"/>
    <property type="match status" value="3"/>
</dbReference>
<dbReference type="InterPro" id="IPR000859">
    <property type="entry name" value="CUB_dom"/>
</dbReference>
<dbReference type="SMART" id="SM00181">
    <property type="entry name" value="EGF"/>
    <property type="match status" value="2"/>
</dbReference>
<dbReference type="PROSITE" id="PS50038">
    <property type="entry name" value="FZ"/>
    <property type="match status" value="1"/>
</dbReference>
<evidence type="ECO:0000256" key="7">
    <source>
        <dbReference type="ARBA" id="ARBA00022968"/>
    </source>
</evidence>
<dbReference type="Gene3D" id="2.60.120.290">
    <property type="entry name" value="Spermadhesin, CUB domain"/>
    <property type="match status" value="3"/>
</dbReference>
<dbReference type="PROSITE" id="PS01186">
    <property type="entry name" value="EGF_2"/>
    <property type="match status" value="2"/>
</dbReference>
<evidence type="ECO:0000313" key="18">
    <source>
        <dbReference type="RefSeq" id="XP_022083316.1"/>
    </source>
</evidence>
<dbReference type="GO" id="GO:0005576">
    <property type="term" value="C:extracellular region"/>
    <property type="evidence" value="ECO:0007669"/>
    <property type="project" value="UniProtKB-SubCell"/>
</dbReference>
<dbReference type="PROSITE" id="PS00135">
    <property type="entry name" value="TRYPSIN_SER"/>
    <property type="match status" value="1"/>
</dbReference>
<feature type="domain" description="Peptidase S1" evidence="16">
    <location>
        <begin position="878"/>
        <end position="1108"/>
    </location>
</feature>
<dbReference type="InterPro" id="IPR043504">
    <property type="entry name" value="Peptidase_S1_PA_chymotrypsin"/>
</dbReference>
<dbReference type="InterPro" id="IPR023415">
    <property type="entry name" value="LDLR_class-A_CS"/>
</dbReference>
<dbReference type="InterPro" id="IPR036055">
    <property type="entry name" value="LDL_receptor-like_sf"/>
</dbReference>
<feature type="disulfide bond" evidence="10">
    <location>
        <begin position="739"/>
        <end position="800"/>
    </location>
</feature>
<dbReference type="SUPFAM" id="SSF57424">
    <property type="entry name" value="LDL receptor-like module"/>
    <property type="match status" value="4"/>
</dbReference>
<dbReference type="GO" id="GO:0004252">
    <property type="term" value="F:serine-type endopeptidase activity"/>
    <property type="evidence" value="ECO:0007669"/>
    <property type="project" value="InterPro"/>
</dbReference>
<feature type="disulfide bond" evidence="11">
    <location>
        <begin position="1121"/>
        <end position="1139"/>
    </location>
</feature>
<dbReference type="PROSITE" id="PS00022">
    <property type="entry name" value="EGF_1"/>
    <property type="match status" value="2"/>
</dbReference>
<feature type="domain" description="EGF-like" evidence="14">
    <location>
        <begin position="513"/>
        <end position="547"/>
    </location>
</feature>
<evidence type="ECO:0000259" key="14">
    <source>
        <dbReference type="PROSITE" id="PS50026"/>
    </source>
</evidence>
<evidence type="ECO:0000259" key="15">
    <source>
        <dbReference type="PROSITE" id="PS50038"/>
    </source>
</evidence>
<organism evidence="17 18">
    <name type="scientific">Acanthaster planci</name>
    <name type="common">Crown-of-thorns starfish</name>
    <dbReference type="NCBI Taxonomy" id="133434"/>
    <lineage>
        <taxon>Eukaryota</taxon>
        <taxon>Metazoa</taxon>
        <taxon>Echinodermata</taxon>
        <taxon>Eleutherozoa</taxon>
        <taxon>Asterozoa</taxon>
        <taxon>Asteroidea</taxon>
        <taxon>Valvatacea</taxon>
        <taxon>Valvatida</taxon>
        <taxon>Acanthasteridae</taxon>
        <taxon>Acanthaster</taxon>
    </lineage>
</organism>
<dbReference type="InterPro" id="IPR001254">
    <property type="entry name" value="Trypsin_dom"/>
</dbReference>
<dbReference type="Pfam" id="PF00008">
    <property type="entry name" value="EGF"/>
    <property type="match status" value="2"/>
</dbReference>
<dbReference type="CDD" id="cd07066">
    <property type="entry name" value="CRD_FZ"/>
    <property type="match status" value="1"/>
</dbReference>
<accession>A0A8B7XTR8</accession>
<feature type="disulfide bond" evidence="11">
    <location>
        <begin position="1279"/>
        <end position="1297"/>
    </location>
</feature>
<proteinExistence type="predicted"/>
<feature type="disulfide bond" evidence="11">
    <location>
        <begin position="1272"/>
        <end position="1284"/>
    </location>
</feature>
<dbReference type="PRINTS" id="PR00261">
    <property type="entry name" value="LDLRECEPTOR"/>
</dbReference>
<dbReference type="Gene3D" id="4.10.400.10">
    <property type="entry name" value="Low-density Lipoprotein Receptor"/>
    <property type="match status" value="4"/>
</dbReference>
<dbReference type="SUPFAM" id="SSF63501">
    <property type="entry name" value="Frizzled cysteine-rich domain"/>
    <property type="match status" value="1"/>
</dbReference>